<feature type="compositionally biased region" description="Polar residues" evidence="1">
    <location>
        <begin position="111"/>
        <end position="123"/>
    </location>
</feature>
<accession>A0AAN8N2I4</accession>
<organism evidence="3 4">
    <name type="scientific">Orbilia javanica</name>
    <dbReference type="NCBI Taxonomy" id="47235"/>
    <lineage>
        <taxon>Eukaryota</taxon>
        <taxon>Fungi</taxon>
        <taxon>Dikarya</taxon>
        <taxon>Ascomycota</taxon>
        <taxon>Pezizomycotina</taxon>
        <taxon>Orbiliomycetes</taxon>
        <taxon>Orbiliales</taxon>
        <taxon>Orbiliaceae</taxon>
        <taxon>Orbilia</taxon>
    </lineage>
</organism>
<dbReference type="Proteomes" id="UP001313282">
    <property type="component" value="Unassembled WGS sequence"/>
</dbReference>
<dbReference type="EMBL" id="JAVHNR010000004">
    <property type="protein sequence ID" value="KAK6345284.1"/>
    <property type="molecule type" value="Genomic_DNA"/>
</dbReference>
<evidence type="ECO:0000256" key="1">
    <source>
        <dbReference type="SAM" id="MobiDB-lite"/>
    </source>
</evidence>
<feature type="region of interest" description="Disordered" evidence="1">
    <location>
        <begin position="334"/>
        <end position="354"/>
    </location>
</feature>
<name>A0AAN8N2I4_9PEZI</name>
<keyword evidence="4" id="KW-1185">Reference proteome</keyword>
<feature type="region of interest" description="Disordered" evidence="1">
    <location>
        <begin position="270"/>
        <end position="290"/>
    </location>
</feature>
<evidence type="ECO:0000313" key="4">
    <source>
        <dbReference type="Proteomes" id="UP001313282"/>
    </source>
</evidence>
<reference evidence="3 4" key="1">
    <citation type="submission" date="2019-10" db="EMBL/GenBank/DDBJ databases">
        <authorList>
            <person name="Palmer J.M."/>
        </authorList>
    </citation>
    <scope>NUCLEOTIDE SEQUENCE [LARGE SCALE GENOMIC DNA]</scope>
    <source>
        <strain evidence="3 4">TWF718</strain>
    </source>
</reference>
<proteinExistence type="predicted"/>
<comment type="caution">
    <text evidence="3">The sequence shown here is derived from an EMBL/GenBank/DDBJ whole genome shotgun (WGS) entry which is preliminary data.</text>
</comment>
<feature type="region of interest" description="Disordered" evidence="1">
    <location>
        <begin position="165"/>
        <end position="202"/>
    </location>
</feature>
<sequence>MRYNYSLLPACVVLAHLAGTTLALPVPDDCPYDDSPSLVKRDAEAHVSMPHIVANFEPQPSASPSPPSEGETHRLQKRADRFGSFKKVFGKLTNKLCGTGEARREAAENSVLRQSNAGVSQQDVIAPEGLDDVIPAAIDLGENNQQDNNQAPNNQGQNTEVIVEEEKEEDFEDVDSPPVNRRRRQSIRTRPGRNTNRKEDVGVSRFGTEENIRDMISRLPENPAPVRIQDTPLFQQRVRNLNPIPELPLGESIDSLPRGSIQLGESEVLPQGSIRSGQGSGASGTEVGDPNELRISLSESFNPFIPKDYRKAMGWDKNDAASPELSFSDDGADEVASGQNGINIQPQNNQNEDQMRAGKLPNFMKKLALDYGVPYAAEKLLGVDISPYTEHPGVLDYLRGRRGKNVVVVDDNAPKEKKPGFFRRLLNRKGRYQEPVKVINTGPAEPRIGYNGPVNVQPGWVLDPADTLSRKVAQDREDANREAELGVETVRRQNAQRQSLIDRNQLDKTEQARRAALYDQLYPNGDEGEEYVPNDQEEFRIVVEEPGNNNAEESVDMLERAQIFTEDLSQPQIRRNRPSQSEIALGPSNQEENPAGGNDIQLGSPVPSNVADQDAEDINVSFGEGNERLFGEDTADFAGNLRESAQSQGWNLGVSRISAFPQVQAAGGAGGGVEYPQYIEGESREEDDYIDLAESGPEQIRTEIVNEQISDIQPDGSNSVQTLQSSVATIADPNFSFANPNLGGSISSGGSQGQGSQIRGQPPQ</sequence>
<evidence type="ECO:0000313" key="3">
    <source>
        <dbReference type="EMBL" id="KAK6345284.1"/>
    </source>
</evidence>
<dbReference type="AlphaFoldDB" id="A0AAN8N2I4"/>
<feature type="region of interest" description="Disordered" evidence="1">
    <location>
        <begin position="55"/>
        <end position="77"/>
    </location>
</feature>
<feature type="region of interest" description="Disordered" evidence="1">
    <location>
        <begin position="108"/>
        <end position="127"/>
    </location>
</feature>
<feature type="compositionally biased region" description="Low complexity" evidence="1">
    <location>
        <begin position="338"/>
        <end position="351"/>
    </location>
</feature>
<feature type="compositionally biased region" description="Acidic residues" evidence="1">
    <location>
        <begin position="165"/>
        <end position="175"/>
    </location>
</feature>
<protein>
    <submittedName>
        <fullName evidence="3">Uncharacterized protein</fullName>
    </submittedName>
</protein>
<feature type="signal peptide" evidence="2">
    <location>
        <begin position="1"/>
        <end position="23"/>
    </location>
</feature>
<keyword evidence="2" id="KW-0732">Signal</keyword>
<feature type="compositionally biased region" description="Basic residues" evidence="1">
    <location>
        <begin position="180"/>
        <end position="191"/>
    </location>
</feature>
<feature type="region of interest" description="Disordered" evidence="1">
    <location>
        <begin position="733"/>
        <end position="764"/>
    </location>
</feature>
<evidence type="ECO:0000256" key="2">
    <source>
        <dbReference type="SAM" id="SignalP"/>
    </source>
</evidence>
<feature type="chain" id="PRO_5042897688" evidence="2">
    <location>
        <begin position="24"/>
        <end position="764"/>
    </location>
</feature>
<feature type="region of interest" description="Disordered" evidence="1">
    <location>
        <begin position="566"/>
        <end position="611"/>
    </location>
</feature>
<gene>
    <name evidence="3" type="ORF">TWF718_007208</name>
</gene>
<feature type="compositionally biased region" description="Polar residues" evidence="1">
    <location>
        <begin position="567"/>
        <end position="592"/>
    </location>
</feature>
<feature type="compositionally biased region" description="Low complexity" evidence="1">
    <location>
        <begin position="754"/>
        <end position="764"/>
    </location>
</feature>